<feature type="transmembrane region" description="Helical" evidence="8">
    <location>
        <begin position="386"/>
        <end position="408"/>
    </location>
</feature>
<dbReference type="InterPro" id="IPR004776">
    <property type="entry name" value="Mem_transp_PIN-like"/>
</dbReference>
<evidence type="ECO:0000256" key="6">
    <source>
        <dbReference type="ARBA" id="ARBA00023136"/>
    </source>
</evidence>
<comment type="caution">
    <text evidence="10">The sequence shown here is derived from an EMBL/GenBank/DDBJ whole genome shotgun (WGS) entry which is preliminary data.</text>
</comment>
<evidence type="ECO:0000256" key="4">
    <source>
        <dbReference type="ARBA" id="ARBA00022692"/>
    </source>
</evidence>
<dbReference type="Proteomes" id="UP001085076">
    <property type="component" value="Miscellaneous, Linkage group lg05"/>
</dbReference>
<feature type="transmembrane region" description="Helical" evidence="8">
    <location>
        <begin position="132"/>
        <end position="152"/>
    </location>
</feature>
<keyword evidence="6 8" id="KW-0472">Membrane</keyword>
<sequence>MITYKDISNVLNAVIPLYVTMFLAYASVKWWKVFSAEQCSGINRFVAIFAVPLLSFEFISRIDPFNLNYLFVAADAVSKVIVLVLVLSWAKLSPKGSLDWSITAFSLTTLPNTLVMGIPLLKSMYGDNQEDLMIQVVVLQSVIWYTLLLFLFEFRAARNALMVIKLSDQSTSTKAERSSTEDRDHSIVHDMMSSSEDELVHVIVAAKPLSPPAEPEQLRVQNSNKVAPESSEKEKREEEYGKELHMFVWRCACCDNPQGLCEHSVQVCSRRDEESGDADKAEECTDQKKEEQLERDTLMYSSMSLEMLRLIMSMVWSKLIRNPNTYASIFGLIWAFVSAKWAIKKPVMMENSVTILSNAGLGMAMFSLGLFMALQPRIIACGSRLAAYGMLMKFVAGPAVMAIASLGVGIRGKTLKVSIVQAALPQGIVPFVFAREYNLHTEVLSTGVIFGMIISLPITILYYVLLGL</sequence>
<dbReference type="PANTHER" id="PTHR31752">
    <property type="entry name" value="AUXIN EFFLUX CARRIER COMPONENT 1B-RELATED"/>
    <property type="match status" value="1"/>
</dbReference>
<feature type="transmembrane region" description="Helical" evidence="8">
    <location>
        <begin position="43"/>
        <end position="62"/>
    </location>
</feature>
<evidence type="ECO:0000313" key="11">
    <source>
        <dbReference type="Proteomes" id="UP001085076"/>
    </source>
</evidence>
<gene>
    <name evidence="10" type="ORF">J5N97_020549</name>
</gene>
<name>A0A9D5CGR2_9LILI</name>
<keyword evidence="5 8" id="KW-1133">Transmembrane helix</keyword>
<evidence type="ECO:0000313" key="10">
    <source>
        <dbReference type="EMBL" id="KAJ0972590.1"/>
    </source>
</evidence>
<keyword evidence="3 8" id="KW-0813">Transport</keyword>
<comment type="similarity">
    <text evidence="2 8">Belongs to the auxin efflux carrier (TC 2.A.69.1) family.</text>
</comment>
<evidence type="ECO:0000256" key="3">
    <source>
        <dbReference type="ARBA" id="ARBA00022448"/>
    </source>
</evidence>
<dbReference type="InterPro" id="IPR014024">
    <property type="entry name" value="Auxin_eff_plant"/>
</dbReference>
<evidence type="ECO:0000256" key="2">
    <source>
        <dbReference type="ARBA" id="ARBA00009177"/>
    </source>
</evidence>
<dbReference type="GO" id="GO:0009734">
    <property type="term" value="P:auxin-activated signaling pathway"/>
    <property type="evidence" value="ECO:0007669"/>
    <property type="project" value="UniProtKB-UniRule"/>
</dbReference>
<dbReference type="InterPro" id="IPR051107">
    <property type="entry name" value="Auxin_Efflux_Carrier"/>
</dbReference>
<feature type="transmembrane region" description="Helical" evidence="8">
    <location>
        <begin position="13"/>
        <end position="31"/>
    </location>
</feature>
<feature type="transmembrane region" description="Helical" evidence="8">
    <location>
        <begin position="68"/>
        <end position="90"/>
    </location>
</feature>
<dbReference type="AlphaFoldDB" id="A0A9D5CGR2"/>
<keyword evidence="4 8" id="KW-0812">Transmembrane</keyword>
<reference evidence="10" key="2">
    <citation type="journal article" date="2022" name="Hortic Res">
        <title>The genome of Dioscorea zingiberensis sheds light on the biosynthesis, origin and evolution of the medicinally important diosgenin saponins.</title>
        <authorList>
            <person name="Li Y."/>
            <person name="Tan C."/>
            <person name="Li Z."/>
            <person name="Guo J."/>
            <person name="Li S."/>
            <person name="Chen X."/>
            <person name="Wang C."/>
            <person name="Dai X."/>
            <person name="Yang H."/>
            <person name="Song W."/>
            <person name="Hou L."/>
            <person name="Xu J."/>
            <person name="Tong Z."/>
            <person name="Xu A."/>
            <person name="Yuan X."/>
            <person name="Wang W."/>
            <person name="Yang Q."/>
            <person name="Chen L."/>
            <person name="Sun Z."/>
            <person name="Wang K."/>
            <person name="Pan B."/>
            <person name="Chen J."/>
            <person name="Bao Y."/>
            <person name="Liu F."/>
            <person name="Qi X."/>
            <person name="Gang D.R."/>
            <person name="Wen J."/>
            <person name="Li J."/>
        </authorList>
    </citation>
    <scope>NUCLEOTIDE SEQUENCE</scope>
    <source>
        <strain evidence="10">Dzin_1.0</strain>
    </source>
</reference>
<dbReference type="GO" id="GO:0005886">
    <property type="term" value="C:plasma membrane"/>
    <property type="evidence" value="ECO:0007669"/>
    <property type="project" value="TreeGrafter"/>
</dbReference>
<dbReference type="GO" id="GO:0005783">
    <property type="term" value="C:endoplasmic reticulum"/>
    <property type="evidence" value="ECO:0007669"/>
    <property type="project" value="TreeGrafter"/>
</dbReference>
<keyword evidence="11" id="KW-1185">Reference proteome</keyword>
<dbReference type="NCBIfam" id="TIGR00946">
    <property type="entry name" value="2a69"/>
    <property type="match status" value="1"/>
</dbReference>
<dbReference type="OrthoDB" id="756449at2759"/>
<organism evidence="10 11">
    <name type="scientific">Dioscorea zingiberensis</name>
    <dbReference type="NCBI Taxonomy" id="325984"/>
    <lineage>
        <taxon>Eukaryota</taxon>
        <taxon>Viridiplantae</taxon>
        <taxon>Streptophyta</taxon>
        <taxon>Embryophyta</taxon>
        <taxon>Tracheophyta</taxon>
        <taxon>Spermatophyta</taxon>
        <taxon>Magnoliopsida</taxon>
        <taxon>Liliopsida</taxon>
        <taxon>Dioscoreales</taxon>
        <taxon>Dioscoreaceae</taxon>
        <taxon>Dioscorea</taxon>
    </lineage>
</organism>
<dbReference type="EMBL" id="JAGGNH010000005">
    <property type="protein sequence ID" value="KAJ0972590.1"/>
    <property type="molecule type" value="Genomic_DNA"/>
</dbReference>
<dbReference type="PANTHER" id="PTHR31752:SF44">
    <property type="entry name" value="AUXIN EFFLUX CARRIER COMPONENT"/>
    <property type="match status" value="1"/>
</dbReference>
<proteinExistence type="inferred from homology"/>
<feature type="region of interest" description="Disordered" evidence="9">
    <location>
        <begin position="211"/>
        <end position="237"/>
    </location>
</feature>
<comment type="caution">
    <text evidence="8">Lacks conserved residue(s) required for the propagation of feature annotation.</text>
</comment>
<evidence type="ECO:0000256" key="5">
    <source>
        <dbReference type="ARBA" id="ARBA00022989"/>
    </source>
</evidence>
<keyword evidence="7 8" id="KW-0927">Auxin signaling pathway</keyword>
<evidence type="ECO:0000256" key="8">
    <source>
        <dbReference type="RuleBase" id="RU362108"/>
    </source>
</evidence>
<dbReference type="Pfam" id="PF03547">
    <property type="entry name" value="Mem_trans"/>
    <property type="match status" value="1"/>
</dbReference>
<protein>
    <recommendedName>
        <fullName evidence="8">Auxin efflux carrier component</fullName>
    </recommendedName>
</protein>
<feature type="transmembrane region" description="Helical" evidence="8">
    <location>
        <begin position="355"/>
        <end position="374"/>
    </location>
</feature>
<evidence type="ECO:0000256" key="1">
    <source>
        <dbReference type="ARBA" id="ARBA00004141"/>
    </source>
</evidence>
<feature type="transmembrane region" description="Helical" evidence="8">
    <location>
        <begin position="443"/>
        <end position="465"/>
    </location>
</feature>
<reference evidence="10" key="1">
    <citation type="submission" date="2021-03" db="EMBL/GenBank/DDBJ databases">
        <authorList>
            <person name="Li Z."/>
            <person name="Yang C."/>
        </authorList>
    </citation>
    <scope>NUCLEOTIDE SEQUENCE</scope>
    <source>
        <strain evidence="10">Dzin_1.0</strain>
        <tissue evidence="10">Leaf</tissue>
    </source>
</reference>
<dbReference type="GO" id="GO:0010329">
    <property type="term" value="F:auxin efflux transmembrane transporter activity"/>
    <property type="evidence" value="ECO:0007669"/>
    <property type="project" value="TreeGrafter"/>
</dbReference>
<dbReference type="GO" id="GO:0009926">
    <property type="term" value="P:auxin polar transport"/>
    <property type="evidence" value="ECO:0007669"/>
    <property type="project" value="TreeGrafter"/>
</dbReference>
<comment type="subcellular location">
    <subcellularLocation>
        <location evidence="1 8">Membrane</location>
        <topology evidence="1 8">Multi-pass membrane protein</topology>
    </subcellularLocation>
</comment>
<accession>A0A9D5CGR2</accession>
<evidence type="ECO:0000256" key="9">
    <source>
        <dbReference type="SAM" id="MobiDB-lite"/>
    </source>
</evidence>
<evidence type="ECO:0000256" key="7">
    <source>
        <dbReference type="ARBA" id="ARBA00023294"/>
    </source>
</evidence>
<comment type="function">
    <text evidence="8">May act as a component of the auxin efflux carrier.</text>
</comment>